<evidence type="ECO:0000313" key="9">
    <source>
        <dbReference type="EMBL" id="GAA0316757.1"/>
    </source>
</evidence>
<dbReference type="PROSITE" id="PS51892">
    <property type="entry name" value="SUBTILASE"/>
    <property type="match status" value="1"/>
</dbReference>
<feature type="region of interest" description="Disordered" evidence="6">
    <location>
        <begin position="315"/>
        <end position="337"/>
    </location>
</feature>
<dbReference type="PANTHER" id="PTHR43399:SF4">
    <property type="entry name" value="CELL WALL-ASSOCIATED PROTEASE"/>
    <property type="match status" value="1"/>
</dbReference>
<dbReference type="InterPro" id="IPR036852">
    <property type="entry name" value="Peptidase_S8/S53_dom_sf"/>
</dbReference>
<dbReference type="InterPro" id="IPR015500">
    <property type="entry name" value="Peptidase_S8_subtilisin-rel"/>
</dbReference>
<accession>A0ABN0VT78</accession>
<dbReference type="EMBL" id="BAAABM010000004">
    <property type="protein sequence ID" value="GAA0316757.1"/>
    <property type="molecule type" value="Genomic_DNA"/>
</dbReference>
<sequence>MLSAATMTGANATPSPREEEWWFGTWDIQKKVWPITKGRGVTVALIDTGVNATLPDLRGAVLPGTNIIGPKGNGLVDYDKKFGHGTAMAALIAGQGTGVGMVGIAPEAKVLSIHSGVEDLAPAIDYAIERGADVINVSQGLASPPAAGGCGTDLQRAISRAIRKNIILTAAAGNDASIGVMNAEPALCPGFMAVGGVDYRFDPWVDSQPAPYVAVAAPGVRVGSIGKNGAFIPNLEGTSGASALTAGVAALVRSKYPDMPAREVVQRIIGTARDVGTPGRDDKTGYGLIRPYHALVDRVPQDAPNPVFAALDRIAKPPVEGSRQPSNGRSGHRLPQTARTGTRSAIILISIGVGIVAILTAVAIYASIRRINRRRMIS</sequence>
<protein>
    <recommendedName>
        <fullName evidence="8">Peptidase S8/S53 domain-containing protein</fullName>
    </recommendedName>
</protein>
<name>A0ABN0VT78_9ACTN</name>
<dbReference type="PRINTS" id="PR00723">
    <property type="entry name" value="SUBTILISIN"/>
</dbReference>
<evidence type="ECO:0000256" key="3">
    <source>
        <dbReference type="ARBA" id="ARBA00022801"/>
    </source>
</evidence>
<dbReference type="PANTHER" id="PTHR43399">
    <property type="entry name" value="SUBTILISIN-RELATED"/>
    <property type="match status" value="1"/>
</dbReference>
<keyword evidence="3 5" id="KW-0378">Hydrolase</keyword>
<feature type="domain" description="Peptidase S8/S53" evidence="8">
    <location>
        <begin position="38"/>
        <end position="287"/>
    </location>
</feature>
<dbReference type="Pfam" id="PF00082">
    <property type="entry name" value="Peptidase_S8"/>
    <property type="match status" value="1"/>
</dbReference>
<feature type="transmembrane region" description="Helical" evidence="7">
    <location>
        <begin position="345"/>
        <end position="368"/>
    </location>
</feature>
<evidence type="ECO:0000256" key="4">
    <source>
        <dbReference type="ARBA" id="ARBA00022825"/>
    </source>
</evidence>
<feature type="active site" description="Charge relay system" evidence="5">
    <location>
        <position position="47"/>
    </location>
</feature>
<reference evidence="9 10" key="1">
    <citation type="journal article" date="2019" name="Int. J. Syst. Evol. Microbiol.">
        <title>The Global Catalogue of Microorganisms (GCM) 10K type strain sequencing project: providing services to taxonomists for standard genome sequencing and annotation.</title>
        <authorList>
            <consortium name="The Broad Institute Genomics Platform"/>
            <consortium name="The Broad Institute Genome Sequencing Center for Infectious Disease"/>
            <person name="Wu L."/>
            <person name="Ma J."/>
        </authorList>
    </citation>
    <scope>NUCLEOTIDE SEQUENCE [LARGE SCALE GENOMIC DNA]</scope>
    <source>
        <strain evidence="9 10">JCM 3146</strain>
    </source>
</reference>
<feature type="active site" description="Charge relay system" evidence="5">
    <location>
        <position position="239"/>
    </location>
</feature>
<dbReference type="InterPro" id="IPR000209">
    <property type="entry name" value="Peptidase_S8/S53_dom"/>
</dbReference>
<evidence type="ECO:0000256" key="7">
    <source>
        <dbReference type="SAM" id="Phobius"/>
    </source>
</evidence>
<evidence type="ECO:0000313" key="10">
    <source>
        <dbReference type="Proteomes" id="UP001501822"/>
    </source>
</evidence>
<comment type="similarity">
    <text evidence="1 5">Belongs to the peptidase S8 family.</text>
</comment>
<evidence type="ECO:0000256" key="2">
    <source>
        <dbReference type="ARBA" id="ARBA00022670"/>
    </source>
</evidence>
<proteinExistence type="inferred from homology"/>
<dbReference type="InterPro" id="IPR051048">
    <property type="entry name" value="Peptidase_S8/S53_subtilisin"/>
</dbReference>
<organism evidence="9 10">
    <name type="scientific">Actinoallomurus spadix</name>
    <dbReference type="NCBI Taxonomy" id="79912"/>
    <lineage>
        <taxon>Bacteria</taxon>
        <taxon>Bacillati</taxon>
        <taxon>Actinomycetota</taxon>
        <taxon>Actinomycetes</taxon>
        <taxon>Streptosporangiales</taxon>
        <taxon>Thermomonosporaceae</taxon>
        <taxon>Actinoallomurus</taxon>
    </lineage>
</organism>
<evidence type="ECO:0000256" key="5">
    <source>
        <dbReference type="PROSITE-ProRule" id="PRU01240"/>
    </source>
</evidence>
<gene>
    <name evidence="9" type="ORF">GCM10010151_03360</name>
</gene>
<dbReference type="SUPFAM" id="SSF52743">
    <property type="entry name" value="Subtilisin-like"/>
    <property type="match status" value="1"/>
</dbReference>
<keyword evidence="10" id="KW-1185">Reference proteome</keyword>
<dbReference type="Proteomes" id="UP001501822">
    <property type="component" value="Unassembled WGS sequence"/>
</dbReference>
<feature type="active site" description="Charge relay system" evidence="5">
    <location>
        <position position="84"/>
    </location>
</feature>
<evidence type="ECO:0000256" key="6">
    <source>
        <dbReference type="SAM" id="MobiDB-lite"/>
    </source>
</evidence>
<evidence type="ECO:0000259" key="8">
    <source>
        <dbReference type="Pfam" id="PF00082"/>
    </source>
</evidence>
<dbReference type="Gene3D" id="3.40.50.200">
    <property type="entry name" value="Peptidase S8/S53 domain"/>
    <property type="match status" value="1"/>
</dbReference>
<comment type="caution">
    <text evidence="9">The sequence shown here is derived from an EMBL/GenBank/DDBJ whole genome shotgun (WGS) entry which is preliminary data.</text>
</comment>
<keyword evidence="7" id="KW-1133">Transmembrane helix</keyword>
<keyword evidence="7" id="KW-0472">Membrane</keyword>
<keyword evidence="7" id="KW-0812">Transmembrane</keyword>
<evidence type="ECO:0000256" key="1">
    <source>
        <dbReference type="ARBA" id="ARBA00011073"/>
    </source>
</evidence>
<keyword evidence="4 5" id="KW-0720">Serine protease</keyword>
<keyword evidence="2 5" id="KW-0645">Protease</keyword>